<dbReference type="KEGG" id="yti:FNA67_12345"/>
<dbReference type="AlphaFoldDB" id="A0A5B9DR44"/>
<reference evidence="1 2" key="1">
    <citation type="journal article" date="2015" name="Int. J. Syst. Evol. Microbiol.">
        <title>Youhaiella tibetensis gen. nov., sp. nov., isolated from subsurface sediment.</title>
        <authorList>
            <person name="Wang Y.X."/>
            <person name="Huang F.Q."/>
            <person name="Nogi Y."/>
            <person name="Pang S.J."/>
            <person name="Wang P.K."/>
            <person name="Lv J."/>
        </authorList>
    </citation>
    <scope>NUCLEOTIDE SEQUENCE [LARGE SCALE GENOMIC DNA]</scope>
    <source>
        <strain evidence="2">fig4</strain>
    </source>
</reference>
<sequence>MTDLKIRVFRGDERHLATTVTIPGGILGIAVRLIPRRALSALRDEGIEVDELVRLSNDPAARGDLVRIEDHDKNELVVISLE</sequence>
<gene>
    <name evidence="1" type="ORF">FNA67_12345</name>
</gene>
<proteinExistence type="predicted"/>
<evidence type="ECO:0000313" key="2">
    <source>
        <dbReference type="Proteomes" id="UP000321062"/>
    </source>
</evidence>
<dbReference type="EMBL" id="CP041690">
    <property type="protein sequence ID" value="QEE20918.1"/>
    <property type="molecule type" value="Genomic_DNA"/>
</dbReference>
<dbReference type="Proteomes" id="UP000321062">
    <property type="component" value="Chromosome"/>
</dbReference>
<evidence type="ECO:0000313" key="1">
    <source>
        <dbReference type="EMBL" id="QEE20918.1"/>
    </source>
</evidence>
<name>A0A5B9DR44_9HYPH</name>
<organism evidence="1 2">
    <name type="scientific">Paradevosia tibetensis</name>
    <dbReference type="NCBI Taxonomy" id="1447062"/>
    <lineage>
        <taxon>Bacteria</taxon>
        <taxon>Pseudomonadati</taxon>
        <taxon>Pseudomonadota</taxon>
        <taxon>Alphaproteobacteria</taxon>
        <taxon>Hyphomicrobiales</taxon>
        <taxon>Devosiaceae</taxon>
        <taxon>Paradevosia</taxon>
    </lineage>
</organism>
<keyword evidence="2" id="KW-1185">Reference proteome</keyword>
<accession>A0A5B9DR44</accession>
<protein>
    <submittedName>
        <fullName evidence="1">Uncharacterized protein</fullName>
    </submittedName>
</protein>
<dbReference type="RefSeq" id="WP_147656229.1">
    <property type="nucleotide sequence ID" value="NZ_BMFM01000001.1"/>
</dbReference>